<proteinExistence type="predicted"/>
<evidence type="ECO:0000259" key="3">
    <source>
        <dbReference type="Pfam" id="PF03358"/>
    </source>
</evidence>
<dbReference type="InterPro" id="IPR005025">
    <property type="entry name" value="FMN_Rdtase-like_dom"/>
</dbReference>
<dbReference type="AlphaFoldDB" id="A0A0N9X6W8"/>
<evidence type="ECO:0000256" key="2">
    <source>
        <dbReference type="ARBA" id="ARBA00022643"/>
    </source>
</evidence>
<dbReference type="Gene3D" id="3.40.50.360">
    <property type="match status" value="1"/>
</dbReference>
<evidence type="ECO:0000256" key="1">
    <source>
        <dbReference type="ARBA" id="ARBA00001917"/>
    </source>
</evidence>
<dbReference type="InterPro" id="IPR050712">
    <property type="entry name" value="NAD(P)H-dep_reductase"/>
</dbReference>
<name>A0A0N9X6W8_PSEFL</name>
<dbReference type="GO" id="GO:0010181">
    <property type="term" value="F:FMN binding"/>
    <property type="evidence" value="ECO:0007669"/>
    <property type="project" value="TreeGrafter"/>
</dbReference>
<dbReference type="GO" id="GO:0016655">
    <property type="term" value="F:oxidoreductase activity, acting on NAD(P)H, quinone or similar compound as acceptor"/>
    <property type="evidence" value="ECO:0007669"/>
    <property type="project" value="UniProtKB-ARBA"/>
</dbReference>
<dbReference type="PANTHER" id="PTHR30543:SF21">
    <property type="entry name" value="NAD(P)H-DEPENDENT FMN REDUCTASE LOT6"/>
    <property type="match status" value="1"/>
</dbReference>
<dbReference type="OrthoDB" id="9812295at2"/>
<dbReference type="Proteomes" id="UP000059425">
    <property type="component" value="Chromosome"/>
</dbReference>
<organism evidence="4 5">
    <name type="scientific">Pseudomonas fluorescens</name>
    <dbReference type="NCBI Taxonomy" id="294"/>
    <lineage>
        <taxon>Bacteria</taxon>
        <taxon>Pseudomonadati</taxon>
        <taxon>Pseudomonadota</taxon>
        <taxon>Gammaproteobacteria</taxon>
        <taxon>Pseudomonadales</taxon>
        <taxon>Pseudomonadaceae</taxon>
        <taxon>Pseudomonas</taxon>
    </lineage>
</organism>
<evidence type="ECO:0000313" key="5">
    <source>
        <dbReference type="Proteomes" id="UP000059425"/>
    </source>
</evidence>
<dbReference type="InterPro" id="IPR029039">
    <property type="entry name" value="Flavoprotein-like_sf"/>
</dbReference>
<evidence type="ECO:0000313" key="4">
    <source>
        <dbReference type="EMBL" id="ALI10863.1"/>
    </source>
</evidence>
<dbReference type="SUPFAM" id="SSF52218">
    <property type="entry name" value="Flavoproteins"/>
    <property type="match status" value="1"/>
</dbReference>
<reference evidence="5" key="1">
    <citation type="submission" date="2015-09" db="EMBL/GenBank/DDBJ databases">
        <title>Whole genome sequence of Pseudomonas fluorescens FW300-N2C3.</title>
        <authorList>
            <person name="Ray J."/>
            <person name="Melnyk R."/>
            <person name="Deutschbauer A."/>
        </authorList>
    </citation>
    <scope>NUCLEOTIDE SEQUENCE [LARGE SCALE GENOMIC DNA]</scope>
    <source>
        <strain evidence="5">FW300-N2C3</strain>
    </source>
</reference>
<dbReference type="PANTHER" id="PTHR30543">
    <property type="entry name" value="CHROMATE REDUCTASE"/>
    <property type="match status" value="1"/>
</dbReference>
<dbReference type="GO" id="GO:0005829">
    <property type="term" value="C:cytosol"/>
    <property type="evidence" value="ECO:0007669"/>
    <property type="project" value="TreeGrafter"/>
</dbReference>
<feature type="domain" description="NADPH-dependent FMN reductase-like" evidence="3">
    <location>
        <begin position="6"/>
        <end position="151"/>
    </location>
</feature>
<dbReference type="RefSeq" id="WP_060742946.1">
    <property type="nucleotide sequence ID" value="NZ_CP012831.1"/>
</dbReference>
<keyword evidence="2" id="KW-0288">FMN</keyword>
<gene>
    <name evidence="4" type="ORF">AO356_29935</name>
</gene>
<comment type="cofactor">
    <cofactor evidence="1">
        <name>FMN</name>
        <dbReference type="ChEBI" id="CHEBI:58210"/>
    </cofactor>
</comment>
<sequence>MTATINLLGLSGSLRQESAHTAILRTVAERLPEHVQLTLHELNNVPPYNEDDDGAHPPPAVIALRAAVAAADGLVIGSPEYNHGMSGVLKNALDWLSRPHGKSVLQGCPVLSFTASPAFTGGVRAHQQLNETLWAIQALQVVYPQIVIGNVTGKIDQGQLRDESARAFLLDGVGVLITQIANAPMRGRSRCS</sequence>
<protein>
    <submittedName>
        <fullName evidence="4">NADPH:quinone oxidoreductase</fullName>
    </submittedName>
</protein>
<dbReference type="Pfam" id="PF03358">
    <property type="entry name" value="FMN_red"/>
    <property type="match status" value="1"/>
</dbReference>
<reference evidence="4 5" key="2">
    <citation type="journal article" date="2018" name="Nature">
        <title>Mutant phenotypes for thousands of bacterial genes of unknown function.</title>
        <authorList>
            <person name="Price M.N."/>
            <person name="Wetmore K.M."/>
            <person name="Waters R.J."/>
            <person name="Callaghan M."/>
            <person name="Ray J."/>
            <person name="Liu H."/>
            <person name="Kuehl J.V."/>
            <person name="Melnyk R.A."/>
            <person name="Lamson J.S."/>
            <person name="Suh Y."/>
            <person name="Carlson H.K."/>
            <person name="Esquivel Z."/>
            <person name="Sadeeshkumar H."/>
            <person name="Chakraborty R."/>
            <person name="Zane G.M."/>
            <person name="Rubin B.E."/>
            <person name="Wall J.D."/>
            <person name="Visel A."/>
            <person name="Bristow J."/>
            <person name="Blow M.J."/>
            <person name="Arkin A.P."/>
            <person name="Deutschbauer A.M."/>
        </authorList>
    </citation>
    <scope>NUCLEOTIDE SEQUENCE [LARGE SCALE GENOMIC DNA]</scope>
    <source>
        <strain evidence="4 5">FW300-N2C3</strain>
    </source>
</reference>
<dbReference type="EMBL" id="CP012831">
    <property type="protein sequence ID" value="ALI10863.1"/>
    <property type="molecule type" value="Genomic_DNA"/>
</dbReference>
<keyword evidence="2" id="KW-0285">Flavoprotein</keyword>
<accession>A0A0N9X6W8</accession>